<evidence type="ECO:0000259" key="3">
    <source>
        <dbReference type="PROSITE" id="PS50015"/>
    </source>
</evidence>
<dbReference type="Gene3D" id="1.10.225.10">
    <property type="entry name" value="Saposin-like"/>
    <property type="match status" value="1"/>
</dbReference>
<dbReference type="EMBL" id="KN716201">
    <property type="protein sequence ID" value="KJH50630.1"/>
    <property type="molecule type" value="Genomic_DNA"/>
</dbReference>
<dbReference type="Proteomes" id="UP000053766">
    <property type="component" value="Unassembled WGS sequence"/>
</dbReference>
<feature type="domain" description="Saposin B-type" evidence="3">
    <location>
        <begin position="21"/>
        <end position="102"/>
    </location>
</feature>
<dbReference type="InterPro" id="IPR011001">
    <property type="entry name" value="Saposin-like"/>
</dbReference>
<organism evidence="4 5">
    <name type="scientific">Dictyocaulus viviparus</name>
    <name type="common">Bovine lungworm</name>
    <dbReference type="NCBI Taxonomy" id="29172"/>
    <lineage>
        <taxon>Eukaryota</taxon>
        <taxon>Metazoa</taxon>
        <taxon>Ecdysozoa</taxon>
        <taxon>Nematoda</taxon>
        <taxon>Chromadorea</taxon>
        <taxon>Rhabditida</taxon>
        <taxon>Rhabditina</taxon>
        <taxon>Rhabditomorpha</taxon>
        <taxon>Strongyloidea</taxon>
        <taxon>Metastrongylidae</taxon>
        <taxon>Dictyocaulus</taxon>
    </lineage>
</organism>
<protein>
    <submittedName>
        <fullName evidence="4">Surfactant protein B</fullName>
    </submittedName>
</protein>
<accession>A0A0D8Y1R8</accession>
<dbReference type="STRING" id="29172.A0A0D8Y1R8"/>
<keyword evidence="1" id="KW-1015">Disulfide bond</keyword>
<evidence type="ECO:0000313" key="5">
    <source>
        <dbReference type="Proteomes" id="UP000053766"/>
    </source>
</evidence>
<reference evidence="4 5" key="1">
    <citation type="submission" date="2013-11" db="EMBL/GenBank/DDBJ databases">
        <title>Draft genome of the bovine lungworm Dictyocaulus viviparus.</title>
        <authorList>
            <person name="Mitreva M."/>
        </authorList>
    </citation>
    <scope>NUCLEOTIDE SEQUENCE [LARGE SCALE GENOMIC DNA]</scope>
    <source>
        <strain evidence="4 5">HannoverDv2000</strain>
    </source>
</reference>
<feature type="signal peptide" evidence="2">
    <location>
        <begin position="1"/>
        <end position="19"/>
    </location>
</feature>
<sequence>MRAELLLLVIVTFFGVVFSNEGIICSLCKGGLTGMTNSIQSNYTLMRQMGDSISQACGQVPNQQQRKACQLTLDNHFPLFMKTFVQQPTTSADEICKGMGYC</sequence>
<keyword evidence="2" id="KW-0732">Signal</keyword>
<dbReference type="SMART" id="SM00741">
    <property type="entry name" value="SapB"/>
    <property type="match status" value="1"/>
</dbReference>
<evidence type="ECO:0000256" key="1">
    <source>
        <dbReference type="ARBA" id="ARBA00023157"/>
    </source>
</evidence>
<dbReference type="AlphaFoldDB" id="A0A0D8Y1R8"/>
<dbReference type="SUPFAM" id="SSF47862">
    <property type="entry name" value="Saposin"/>
    <property type="match status" value="1"/>
</dbReference>
<proteinExistence type="predicted"/>
<keyword evidence="5" id="KW-1185">Reference proteome</keyword>
<name>A0A0D8Y1R8_DICVI</name>
<gene>
    <name evidence="4" type="ORF">DICVIV_03222</name>
</gene>
<evidence type="ECO:0000313" key="4">
    <source>
        <dbReference type="EMBL" id="KJH50630.1"/>
    </source>
</evidence>
<dbReference type="PROSITE" id="PS50015">
    <property type="entry name" value="SAP_B"/>
    <property type="match status" value="1"/>
</dbReference>
<evidence type="ECO:0000256" key="2">
    <source>
        <dbReference type="SAM" id="SignalP"/>
    </source>
</evidence>
<feature type="chain" id="PRO_5002336141" evidence="2">
    <location>
        <begin position="20"/>
        <end position="102"/>
    </location>
</feature>
<dbReference type="InterPro" id="IPR008139">
    <property type="entry name" value="SaposinB_dom"/>
</dbReference>
<dbReference type="OrthoDB" id="69496at2759"/>
<reference evidence="5" key="2">
    <citation type="journal article" date="2016" name="Sci. Rep.">
        <title>Dictyocaulus viviparus genome, variome and transcriptome elucidate lungworm biology and support future intervention.</title>
        <authorList>
            <person name="McNulty S.N."/>
            <person name="Strube C."/>
            <person name="Rosa B.A."/>
            <person name="Martin J.C."/>
            <person name="Tyagi R."/>
            <person name="Choi Y.J."/>
            <person name="Wang Q."/>
            <person name="Hallsworth Pepin K."/>
            <person name="Zhang X."/>
            <person name="Ozersky P."/>
            <person name="Wilson R.K."/>
            <person name="Sternberg P.W."/>
            <person name="Gasser R.B."/>
            <person name="Mitreva M."/>
        </authorList>
    </citation>
    <scope>NUCLEOTIDE SEQUENCE [LARGE SCALE GENOMIC DNA]</scope>
    <source>
        <strain evidence="5">HannoverDv2000</strain>
    </source>
</reference>